<gene>
    <name evidence="3" type="ORF">HF086_017673</name>
</gene>
<evidence type="ECO:0000256" key="1">
    <source>
        <dbReference type="SAM" id="MobiDB-lite"/>
    </source>
</evidence>
<evidence type="ECO:0000313" key="3">
    <source>
        <dbReference type="EMBL" id="KAH9636507.1"/>
    </source>
</evidence>
<feature type="region of interest" description="Disordered" evidence="1">
    <location>
        <begin position="345"/>
        <end position="399"/>
    </location>
</feature>
<comment type="caution">
    <text evidence="3">The sequence shown here is derived from an EMBL/GenBank/DDBJ whole genome shotgun (WGS) entry which is preliminary data.</text>
</comment>
<feature type="region of interest" description="Disordered" evidence="1">
    <location>
        <begin position="453"/>
        <end position="490"/>
    </location>
</feature>
<dbReference type="Proteomes" id="UP000814243">
    <property type="component" value="Unassembled WGS sequence"/>
</dbReference>
<dbReference type="InterPro" id="IPR043504">
    <property type="entry name" value="Peptidase_S1_PA_chymotrypsin"/>
</dbReference>
<feature type="compositionally biased region" description="Low complexity" evidence="1">
    <location>
        <begin position="796"/>
        <end position="811"/>
    </location>
</feature>
<feature type="compositionally biased region" description="Basic and acidic residues" evidence="1">
    <location>
        <begin position="345"/>
        <end position="376"/>
    </location>
</feature>
<evidence type="ECO:0000259" key="2">
    <source>
        <dbReference type="Pfam" id="PF00089"/>
    </source>
</evidence>
<feature type="region of interest" description="Disordered" evidence="1">
    <location>
        <begin position="295"/>
        <end position="331"/>
    </location>
</feature>
<name>A0A922MGI6_SPOEX</name>
<feature type="compositionally biased region" description="Polar residues" evidence="1">
    <location>
        <begin position="453"/>
        <end position="468"/>
    </location>
</feature>
<dbReference type="Pfam" id="PF00089">
    <property type="entry name" value="Trypsin"/>
    <property type="match status" value="1"/>
</dbReference>
<dbReference type="InterPro" id="IPR009003">
    <property type="entry name" value="Peptidase_S1_PA"/>
</dbReference>
<protein>
    <recommendedName>
        <fullName evidence="2">Peptidase S1 domain-containing protein</fullName>
    </recommendedName>
</protein>
<feature type="domain" description="Peptidase S1" evidence="2">
    <location>
        <begin position="57"/>
        <end position="187"/>
    </location>
</feature>
<dbReference type="GO" id="GO:0004252">
    <property type="term" value="F:serine-type endopeptidase activity"/>
    <property type="evidence" value="ECO:0007669"/>
    <property type="project" value="InterPro"/>
</dbReference>
<proteinExistence type="predicted"/>
<organism evidence="3 4">
    <name type="scientific">Spodoptera exigua</name>
    <name type="common">Beet armyworm</name>
    <name type="synonym">Noctua fulgens</name>
    <dbReference type="NCBI Taxonomy" id="7107"/>
    <lineage>
        <taxon>Eukaryota</taxon>
        <taxon>Metazoa</taxon>
        <taxon>Ecdysozoa</taxon>
        <taxon>Arthropoda</taxon>
        <taxon>Hexapoda</taxon>
        <taxon>Insecta</taxon>
        <taxon>Pterygota</taxon>
        <taxon>Neoptera</taxon>
        <taxon>Endopterygota</taxon>
        <taxon>Lepidoptera</taxon>
        <taxon>Glossata</taxon>
        <taxon>Ditrysia</taxon>
        <taxon>Noctuoidea</taxon>
        <taxon>Noctuidae</taxon>
        <taxon>Amphipyrinae</taxon>
        <taxon>Spodoptera</taxon>
    </lineage>
</organism>
<dbReference type="AlphaFoldDB" id="A0A922MGI6"/>
<accession>A0A922MGI6</accession>
<dbReference type="EMBL" id="JACEFF010000496">
    <property type="protein sequence ID" value="KAH9636507.1"/>
    <property type="molecule type" value="Genomic_DNA"/>
</dbReference>
<dbReference type="SUPFAM" id="SSF50494">
    <property type="entry name" value="Trypsin-like serine proteases"/>
    <property type="match status" value="1"/>
</dbReference>
<evidence type="ECO:0000313" key="4">
    <source>
        <dbReference type="Proteomes" id="UP000814243"/>
    </source>
</evidence>
<sequence>MTVARDFSNRQRFYELVGNTKNHLPILVVLYTESHGERRIIDGNEVSEDKSYVVYLVKAPFSNKIYDSWLCGGALVSKEFILTSAACVEDVDFLYAIAGYKKYVKDKFIEHDDCTKTMKKKVIYTCVPVVKVESPFNLFDARFQIMCSYIPTIVRINFDPKHQVPGTEAMVFGWGHTEMWRECQSETNKDSILVDYDNYPKDETRKRMNTNEKNSNESLTDEKTPNFNFNKTFTKERMEYRIGRRNGICQVIVIGVASVFKIDEENKCVGPYLYTSTVCSSAFLHCTLNEEPPKVPIPKNNTSQNNTTQNNTIKNNTTNSNRKAFCNSPPSVRGYDTIERFVSWKDHPSGPADNEKASLRSKAMKKDDKFATRVESYEDSNENNPLRDRNTQKVSFPKNLSGKYKAQARFLAQIKEKKELSETKADSSEEKEIVDFLNPLSEKVVLSTVSPQTLNDPLYSSPSSNIELSNLDLPPEARLPSNSGPQQIRPDAEPKLQMRLYTGLPSNLQSPPEMRQAHIGYSWNRSPLQTKQNPWQSQNLASPQRLGFPPNHRPLPNLRPAPYLGPSLHPGPPKILGPPQYLGVKQNMKQNNPGRPSHVRPLQNLDYPKNLGSPLILGNSQNLSTLQKPAQKLDSLQNLRFPQNLGPPKNFVLPQNMAVSQNLGRLPNLGLPHGQGFQQNLGSPQTFTQPHSVRARQNNESPQKLMPLQNLGVPLKLRPTSNLGSWSNLHPMQNLPSSTYSEVLRGSATNMGTSLKKGNSFNFKSSLNHDSPPLFKPNMRSPNFESPLNNGPPPSNKNNSPNLQNKPPSSQQISNVFSNFKMRPQIPIRSQ</sequence>
<dbReference type="InterPro" id="IPR001254">
    <property type="entry name" value="Trypsin_dom"/>
</dbReference>
<dbReference type="Gene3D" id="2.40.10.10">
    <property type="entry name" value="Trypsin-like serine proteases"/>
    <property type="match status" value="1"/>
</dbReference>
<dbReference type="GO" id="GO:0006508">
    <property type="term" value="P:proteolysis"/>
    <property type="evidence" value="ECO:0007669"/>
    <property type="project" value="InterPro"/>
</dbReference>
<reference evidence="3" key="1">
    <citation type="journal article" date="2021" name="G3 (Bethesda)">
        <title>Genome and transcriptome analysis of the beet armyworm Spodoptera exigua reveals targets for pest control. .</title>
        <authorList>
            <person name="Simon S."/>
            <person name="Breeschoten T."/>
            <person name="Jansen H.J."/>
            <person name="Dirks R.P."/>
            <person name="Schranz M.E."/>
            <person name="Ros V.I.D."/>
        </authorList>
    </citation>
    <scope>NUCLEOTIDE SEQUENCE</scope>
    <source>
        <strain evidence="3">TB_SE_WUR_2020</strain>
    </source>
</reference>
<feature type="compositionally biased region" description="Low complexity" evidence="1">
    <location>
        <begin position="299"/>
        <end position="321"/>
    </location>
</feature>
<feature type="region of interest" description="Disordered" evidence="1">
    <location>
        <begin position="203"/>
        <end position="228"/>
    </location>
</feature>
<feature type="region of interest" description="Disordered" evidence="1">
    <location>
        <begin position="762"/>
        <end position="831"/>
    </location>
</feature>